<dbReference type="PANTHER" id="PTHR43591">
    <property type="entry name" value="METHYLTRANSFERASE"/>
    <property type="match status" value="1"/>
</dbReference>
<protein>
    <submittedName>
        <fullName evidence="2">Class I SAM-dependent methyltransferase</fullName>
        <ecNumber evidence="2">2.1.1.-</ecNumber>
    </submittedName>
</protein>
<comment type="caution">
    <text evidence="2">The sequence shown here is derived from an EMBL/GenBank/DDBJ whole genome shotgun (WGS) entry which is preliminary data.</text>
</comment>
<keyword evidence="3" id="KW-1185">Reference proteome</keyword>
<dbReference type="InterPro" id="IPR029063">
    <property type="entry name" value="SAM-dependent_MTases_sf"/>
</dbReference>
<evidence type="ECO:0000259" key="1">
    <source>
        <dbReference type="Pfam" id="PF13847"/>
    </source>
</evidence>
<evidence type="ECO:0000313" key="2">
    <source>
        <dbReference type="EMBL" id="MFC5217822.1"/>
    </source>
</evidence>
<feature type="domain" description="Methyltransferase" evidence="1">
    <location>
        <begin position="31"/>
        <end position="145"/>
    </location>
</feature>
<dbReference type="InterPro" id="IPR025714">
    <property type="entry name" value="Methyltranfer_dom"/>
</dbReference>
<gene>
    <name evidence="2" type="ORF">ACFPQ9_28715</name>
</gene>
<dbReference type="CDD" id="cd02440">
    <property type="entry name" value="AdoMet_MTases"/>
    <property type="match status" value="1"/>
</dbReference>
<keyword evidence="2" id="KW-0808">Transferase</keyword>
<keyword evidence="2" id="KW-0489">Methyltransferase</keyword>
<dbReference type="EC" id="2.1.1.-" evidence="2"/>
<sequence>MSSVWYDRLSGWLLGGLYHRAASETASVPDGGAVLDIGTGPGHLLLTAARRRPDLALHGLDIAPSMVRRARHRAAAQGLDGRVTVHLGDAADLPLEDRTMDLVVTTLSLHHWNDVPGAIDEVARVLRPGGRFVVYDFRSVPDALPTGAVAKAPQFAGAAVEHEMVPPFALLPFRPFARLAVRRSAD</sequence>
<dbReference type="Gene3D" id="3.40.50.150">
    <property type="entry name" value="Vaccinia Virus protein VP39"/>
    <property type="match status" value="1"/>
</dbReference>
<dbReference type="Proteomes" id="UP001596263">
    <property type="component" value="Unassembled WGS sequence"/>
</dbReference>
<evidence type="ECO:0000313" key="3">
    <source>
        <dbReference type="Proteomes" id="UP001596263"/>
    </source>
</evidence>
<dbReference type="EMBL" id="JBHSKM010000022">
    <property type="protein sequence ID" value="MFC5217822.1"/>
    <property type="molecule type" value="Genomic_DNA"/>
</dbReference>
<proteinExistence type="predicted"/>
<organism evidence="2 3">
    <name type="scientific">Streptomyces coerulescens</name>
    <dbReference type="NCBI Taxonomy" id="29304"/>
    <lineage>
        <taxon>Bacteria</taxon>
        <taxon>Bacillati</taxon>
        <taxon>Actinomycetota</taxon>
        <taxon>Actinomycetes</taxon>
        <taxon>Kitasatosporales</taxon>
        <taxon>Streptomycetaceae</taxon>
        <taxon>Streptomyces</taxon>
    </lineage>
</organism>
<dbReference type="RefSeq" id="WP_380859438.1">
    <property type="nucleotide sequence ID" value="NZ_JBHSKM010000022.1"/>
</dbReference>
<dbReference type="Pfam" id="PF13847">
    <property type="entry name" value="Methyltransf_31"/>
    <property type="match status" value="1"/>
</dbReference>
<dbReference type="SUPFAM" id="SSF53335">
    <property type="entry name" value="S-adenosyl-L-methionine-dependent methyltransferases"/>
    <property type="match status" value="1"/>
</dbReference>
<name>A0ABW0CRA3_STRCD</name>
<dbReference type="PANTHER" id="PTHR43591:SF24">
    <property type="entry name" value="2-METHOXY-6-POLYPRENYL-1,4-BENZOQUINOL METHYLASE, MITOCHONDRIAL"/>
    <property type="match status" value="1"/>
</dbReference>
<dbReference type="GO" id="GO:0032259">
    <property type="term" value="P:methylation"/>
    <property type="evidence" value="ECO:0007669"/>
    <property type="project" value="UniProtKB-KW"/>
</dbReference>
<reference evidence="3" key="1">
    <citation type="journal article" date="2019" name="Int. J. Syst. Evol. Microbiol.">
        <title>The Global Catalogue of Microorganisms (GCM) 10K type strain sequencing project: providing services to taxonomists for standard genome sequencing and annotation.</title>
        <authorList>
            <consortium name="The Broad Institute Genomics Platform"/>
            <consortium name="The Broad Institute Genome Sequencing Center for Infectious Disease"/>
            <person name="Wu L."/>
            <person name="Ma J."/>
        </authorList>
    </citation>
    <scope>NUCLEOTIDE SEQUENCE [LARGE SCALE GENOMIC DNA]</scope>
    <source>
        <strain evidence="3">KCTC 42586</strain>
    </source>
</reference>
<dbReference type="GO" id="GO:0008168">
    <property type="term" value="F:methyltransferase activity"/>
    <property type="evidence" value="ECO:0007669"/>
    <property type="project" value="UniProtKB-KW"/>
</dbReference>
<accession>A0ABW0CRA3</accession>